<reference evidence="2 3" key="1">
    <citation type="submission" date="2019-05" db="EMBL/GenBank/DDBJ databases">
        <title>Genome sequence of Cellulomonas hominis strain CS1.</title>
        <authorList>
            <person name="Belmont J."/>
            <person name="Maclea K.S."/>
        </authorList>
    </citation>
    <scope>NUCLEOTIDE SEQUENCE [LARGE SCALE GENOMIC DNA]</scope>
    <source>
        <strain evidence="2 3">CS1</strain>
    </source>
</reference>
<protein>
    <submittedName>
        <fullName evidence="2">ATP-binding protein</fullName>
    </submittedName>
</protein>
<keyword evidence="2" id="KW-0067">ATP-binding</keyword>
<evidence type="ECO:0000313" key="2">
    <source>
        <dbReference type="EMBL" id="TKR22635.1"/>
    </source>
</evidence>
<accession>A0A7Z8JZD7</accession>
<dbReference type="SUPFAM" id="SSF55874">
    <property type="entry name" value="ATPase domain of HSP90 chaperone/DNA topoisomerase II/histidine kinase"/>
    <property type="match status" value="1"/>
</dbReference>
<comment type="caution">
    <text evidence="2">The sequence shown here is derived from an EMBL/GenBank/DDBJ whole genome shotgun (WGS) entry which is preliminary data.</text>
</comment>
<dbReference type="OrthoDB" id="159434at2"/>
<evidence type="ECO:0000313" key="3">
    <source>
        <dbReference type="Proteomes" id="UP000308121"/>
    </source>
</evidence>
<dbReference type="InterPro" id="IPR036890">
    <property type="entry name" value="HATPase_C_sf"/>
</dbReference>
<feature type="domain" description="Histidine kinase/HSP90-like ATPase" evidence="1">
    <location>
        <begin position="16"/>
        <end position="135"/>
    </location>
</feature>
<dbReference type="AlphaFoldDB" id="A0A7Z8JZD7"/>
<dbReference type="Pfam" id="PF13581">
    <property type="entry name" value="HATPase_c_2"/>
    <property type="match status" value="1"/>
</dbReference>
<gene>
    <name evidence="2" type="ORF">FA014_15405</name>
</gene>
<dbReference type="CDD" id="cd16936">
    <property type="entry name" value="HATPase_RsbW-like"/>
    <property type="match status" value="1"/>
</dbReference>
<organism evidence="2 3">
    <name type="scientific">Cellulomonas hominis</name>
    <dbReference type="NCBI Taxonomy" id="156981"/>
    <lineage>
        <taxon>Bacteria</taxon>
        <taxon>Bacillati</taxon>
        <taxon>Actinomycetota</taxon>
        <taxon>Actinomycetes</taxon>
        <taxon>Micrococcales</taxon>
        <taxon>Cellulomonadaceae</taxon>
        <taxon>Cellulomonas</taxon>
    </lineage>
</organism>
<dbReference type="EMBL" id="SZYE01000158">
    <property type="protein sequence ID" value="TKR22635.1"/>
    <property type="molecule type" value="Genomic_DNA"/>
</dbReference>
<dbReference type="GO" id="GO:0005524">
    <property type="term" value="F:ATP binding"/>
    <property type="evidence" value="ECO:0007669"/>
    <property type="project" value="UniProtKB-KW"/>
</dbReference>
<dbReference type="InterPro" id="IPR003594">
    <property type="entry name" value="HATPase_dom"/>
</dbReference>
<sequence length="141" mass="15221">MPAAEGAVELRVDGSAEPGWLDEVHDAFARLWAAAPDVPDLDRLRFETAVIEIATNVVRHTVPVGDGPVRATVLLRARPEGLEAELSDDGAPVRVDLDPAPVDDFAESGRGIALVLRAVDSLSLDRDGDRNTWRLARHRSA</sequence>
<keyword evidence="2" id="KW-0547">Nucleotide-binding</keyword>
<evidence type="ECO:0000259" key="1">
    <source>
        <dbReference type="Pfam" id="PF13581"/>
    </source>
</evidence>
<proteinExistence type="predicted"/>
<dbReference type="Gene3D" id="3.30.565.10">
    <property type="entry name" value="Histidine kinase-like ATPase, C-terminal domain"/>
    <property type="match status" value="1"/>
</dbReference>
<dbReference type="Proteomes" id="UP000308121">
    <property type="component" value="Unassembled WGS sequence"/>
</dbReference>
<name>A0A7Z8JZD7_9CELL</name>
<dbReference type="RefSeq" id="WP_154730539.1">
    <property type="nucleotide sequence ID" value="NZ_SZYE01000158.1"/>
</dbReference>